<proteinExistence type="predicted"/>
<comment type="caution">
    <text evidence="2">The sequence shown here is derived from an EMBL/GenBank/DDBJ whole genome shotgun (WGS) entry which is preliminary data.</text>
</comment>
<reference evidence="2 3" key="1">
    <citation type="submission" date="2018-04" db="EMBL/GenBank/DDBJ databases">
        <authorList>
            <person name="Zhang X."/>
            <person name="Yuan J."/>
            <person name="Li F."/>
            <person name="Xiang J."/>
        </authorList>
    </citation>
    <scope>NUCLEOTIDE SEQUENCE [LARGE SCALE GENOMIC DNA]</scope>
    <source>
        <tissue evidence="2">Muscle</tissue>
    </source>
</reference>
<dbReference type="OrthoDB" id="643377at2759"/>
<dbReference type="AlphaFoldDB" id="A0A3R7PTF2"/>
<reference evidence="2 3" key="2">
    <citation type="submission" date="2019-01" db="EMBL/GenBank/DDBJ databases">
        <title>The decoding of complex shrimp genome reveals the adaptation for benthos swimmer, frequently molting mechanism and breeding impact on genome.</title>
        <authorList>
            <person name="Sun Y."/>
            <person name="Gao Y."/>
            <person name="Yu Y."/>
        </authorList>
    </citation>
    <scope>NUCLEOTIDE SEQUENCE [LARGE SCALE GENOMIC DNA]</scope>
    <source>
        <tissue evidence="2">Muscle</tissue>
    </source>
</reference>
<accession>A0A3R7PTF2</accession>
<name>A0A3R7PTF2_PENVA</name>
<feature type="region of interest" description="Disordered" evidence="1">
    <location>
        <begin position="195"/>
        <end position="255"/>
    </location>
</feature>
<sequence length="291" mass="32332">MAENSGLKGNEKQLQKKPHMAQHHKNRERSRNVAQPLVSYVEIPKVGARRVFTGKERPEWRRARPGNYAPCARRTRSASALNLALGEASSPDYTHRPPVRHQLSLPDSSPILTAHERTLRNLMAAHRADFPEGGAVGGVGKLDASSDPCRFEYHAAQLEKFLMEYRSLQEQLYRMKESYEAQQRAGSLSRIDTIPESGGGALDESPPPPAGGLVHQQATPLRPRGPRYPAREYPECRGAPQVHPQEEVRRGGARTPEPLLQKCLLRGRPTPALRGAVLRRARRRAEAVPGA</sequence>
<evidence type="ECO:0000313" key="3">
    <source>
        <dbReference type="Proteomes" id="UP000283509"/>
    </source>
</evidence>
<dbReference type="STRING" id="6689.A0A3R7PTF2"/>
<dbReference type="Proteomes" id="UP000283509">
    <property type="component" value="Unassembled WGS sequence"/>
</dbReference>
<keyword evidence="3" id="KW-1185">Reference proteome</keyword>
<evidence type="ECO:0000313" key="2">
    <source>
        <dbReference type="EMBL" id="ROT76567.1"/>
    </source>
</evidence>
<gene>
    <name evidence="2" type="ORF">C7M84_004851</name>
</gene>
<protein>
    <submittedName>
        <fullName evidence="2">Uncharacterized protein</fullName>
    </submittedName>
</protein>
<dbReference type="EMBL" id="QCYY01001643">
    <property type="protein sequence ID" value="ROT76567.1"/>
    <property type="molecule type" value="Genomic_DNA"/>
</dbReference>
<evidence type="ECO:0000256" key="1">
    <source>
        <dbReference type="SAM" id="MobiDB-lite"/>
    </source>
</evidence>
<feature type="compositionally biased region" description="Basic residues" evidence="1">
    <location>
        <begin position="15"/>
        <end position="28"/>
    </location>
</feature>
<feature type="region of interest" description="Disordered" evidence="1">
    <location>
        <begin position="1"/>
        <end position="36"/>
    </location>
</feature>
<organism evidence="2 3">
    <name type="scientific">Penaeus vannamei</name>
    <name type="common">Whiteleg shrimp</name>
    <name type="synonym">Litopenaeus vannamei</name>
    <dbReference type="NCBI Taxonomy" id="6689"/>
    <lineage>
        <taxon>Eukaryota</taxon>
        <taxon>Metazoa</taxon>
        <taxon>Ecdysozoa</taxon>
        <taxon>Arthropoda</taxon>
        <taxon>Crustacea</taxon>
        <taxon>Multicrustacea</taxon>
        <taxon>Malacostraca</taxon>
        <taxon>Eumalacostraca</taxon>
        <taxon>Eucarida</taxon>
        <taxon>Decapoda</taxon>
        <taxon>Dendrobranchiata</taxon>
        <taxon>Penaeoidea</taxon>
        <taxon>Penaeidae</taxon>
        <taxon>Penaeus</taxon>
    </lineage>
</organism>